<reference evidence="2" key="1">
    <citation type="journal article" date="2014" name="Int. J. Syst. Evol. Microbiol.">
        <title>Complete genome sequence of Corynebacterium casei LMG S-19264T (=DSM 44701T), isolated from a smear-ripened cheese.</title>
        <authorList>
            <consortium name="US DOE Joint Genome Institute (JGI-PGF)"/>
            <person name="Walter F."/>
            <person name="Albersmeier A."/>
            <person name="Kalinowski J."/>
            <person name="Ruckert C."/>
        </authorList>
    </citation>
    <scope>NUCLEOTIDE SEQUENCE</scope>
    <source>
        <strain evidence="2">JCM 12289</strain>
    </source>
</reference>
<dbReference type="Pfam" id="PF13565">
    <property type="entry name" value="HTH_32"/>
    <property type="match status" value="1"/>
</dbReference>
<evidence type="ECO:0000313" key="3">
    <source>
        <dbReference type="Proteomes" id="UP001500962"/>
    </source>
</evidence>
<dbReference type="AlphaFoldDB" id="A0AAV3SF22"/>
<dbReference type="EMBL" id="BAAADN010000021">
    <property type="protein sequence ID" value="GAA0457927.1"/>
    <property type="molecule type" value="Genomic_DNA"/>
</dbReference>
<accession>A0AAV3SF22</accession>
<dbReference type="InterPro" id="IPR036388">
    <property type="entry name" value="WH-like_DNA-bd_sf"/>
</dbReference>
<dbReference type="Proteomes" id="UP001500962">
    <property type="component" value="Unassembled WGS sequence"/>
</dbReference>
<evidence type="ECO:0000313" key="2">
    <source>
        <dbReference type="EMBL" id="GAA0457927.1"/>
    </source>
</evidence>
<comment type="caution">
    <text evidence="2">The sequence shown here is derived from an EMBL/GenBank/DDBJ whole genome shotgun (WGS) entry which is preliminary data.</text>
</comment>
<dbReference type="InterPro" id="IPR047655">
    <property type="entry name" value="Transpos_IS630-like"/>
</dbReference>
<gene>
    <name evidence="2" type="ORF">GCM10008985_12600</name>
</gene>
<dbReference type="Gene3D" id="1.10.10.10">
    <property type="entry name" value="Winged helix-like DNA-binding domain superfamily/Winged helix DNA-binding domain"/>
    <property type="match status" value="1"/>
</dbReference>
<reference evidence="2" key="2">
    <citation type="submission" date="2023-12" db="EMBL/GenBank/DDBJ databases">
        <authorList>
            <person name="Sun Q."/>
            <person name="Inoue M."/>
        </authorList>
    </citation>
    <scope>NUCLEOTIDE SEQUENCE</scope>
    <source>
        <strain evidence="2">JCM 12289</strain>
    </source>
</reference>
<feature type="domain" description="Tc1-like transposase DDE" evidence="1">
    <location>
        <begin position="192"/>
        <end position="338"/>
    </location>
</feature>
<dbReference type="Pfam" id="PF13358">
    <property type="entry name" value="DDE_3"/>
    <property type="match status" value="1"/>
</dbReference>
<dbReference type="SUPFAM" id="SSF46689">
    <property type="entry name" value="Homeodomain-like"/>
    <property type="match status" value="1"/>
</dbReference>
<protein>
    <submittedName>
        <fullName evidence="2">IS630-like element ISMsm5 family transposase</fullName>
    </submittedName>
</protein>
<proteinExistence type="predicted"/>
<dbReference type="InterPro" id="IPR038717">
    <property type="entry name" value="Tc1-like_DDE_dom"/>
</dbReference>
<sequence>MYIMSPIPYPVTITLTAQDRLDLEAVIRKATSPQRDVFRARIVLLAAAGATNTEIAEELACTRKTVRKWRGRFAEAGRAGLADAPRSGRPPIYDDTVRAHITALACELPVKHDLPLSRLSITDIHMVAVSEIDLCPSPSTIAAWLKHAAIKPWTWTSWKTPRDPEFAQKAAPVLDLYNGTWNGEDLTDGDVVICADEKTAIKARSRHRSPPGPGTPLHVEHEYDRHGGCTYQAALIVGTGEVYGRCVTRNTRANFERLVEDVMNHPICSTADRVFWILDNGTAHHPNTFTGWLKKQYDNVEGVHLPKGASWLNQIELYFSVLTRKALTGGSFESIVELMHQIAGFEVLWNAVPEPFEWTYTTGDLERLLAKLPAIA</sequence>
<name>A0AAV3SF22_HALDO</name>
<dbReference type="NCBIfam" id="NF033545">
    <property type="entry name" value="transpos_IS630"/>
    <property type="match status" value="1"/>
</dbReference>
<evidence type="ECO:0000259" key="1">
    <source>
        <dbReference type="Pfam" id="PF13358"/>
    </source>
</evidence>
<dbReference type="InterPro" id="IPR009057">
    <property type="entry name" value="Homeodomain-like_sf"/>
</dbReference>
<organism evidence="2 3">
    <name type="scientific">Halococcus dombrowskii</name>
    <dbReference type="NCBI Taxonomy" id="179637"/>
    <lineage>
        <taxon>Archaea</taxon>
        <taxon>Methanobacteriati</taxon>
        <taxon>Methanobacteriota</taxon>
        <taxon>Stenosarchaea group</taxon>
        <taxon>Halobacteria</taxon>
        <taxon>Halobacteriales</taxon>
        <taxon>Halococcaceae</taxon>
        <taxon>Halococcus</taxon>
    </lineage>
</organism>